<evidence type="ECO:0000256" key="2">
    <source>
        <dbReference type="ARBA" id="ARBA00009347"/>
    </source>
</evidence>
<keyword evidence="10" id="KW-1185">Reference proteome</keyword>
<keyword evidence="5 9" id="KW-0560">Oxidoreductase</keyword>
<dbReference type="EC" id="1.-.-.-" evidence="9"/>
<name>A0ABV6VVC4_9ACTN</name>
<organism evidence="9 10">
    <name type="scientific">Streptacidiphilus cavernicola</name>
    <dbReference type="NCBI Taxonomy" id="3342716"/>
    <lineage>
        <taxon>Bacteria</taxon>
        <taxon>Bacillati</taxon>
        <taxon>Actinomycetota</taxon>
        <taxon>Actinomycetes</taxon>
        <taxon>Kitasatosporales</taxon>
        <taxon>Streptomycetaceae</taxon>
        <taxon>Streptacidiphilus</taxon>
    </lineage>
</organism>
<feature type="domain" description="Acyl-CoA dehydrogenase/oxidase N-terminal" evidence="8">
    <location>
        <begin position="6"/>
        <end position="119"/>
    </location>
</feature>
<evidence type="ECO:0000259" key="8">
    <source>
        <dbReference type="Pfam" id="PF02771"/>
    </source>
</evidence>
<comment type="caution">
    <text evidence="9">The sequence shown here is derived from an EMBL/GenBank/DDBJ whole genome shotgun (WGS) entry which is preliminary data.</text>
</comment>
<sequence>MDFTFTEEQQAAAEAARAAFADVAVDGVPSPALGIEPVAEDIDRELWQRLAKSDLPGLALAEEYGGSGLDPVAWCLVLREAARVLARVPLLETGAAALAVQRYGSADQRRRLLPEVAAGRLLLGVAPHGRTGHELADQAVRAEPGDGGWLLHGSSTAVPYAQLMDRVVVPARSDRGTLLLLVDPRGPGVELRRQVTAHGELAAELVLDGARVDAASGQLGEPDPSGANWLHLRGLLIVGNAALCLGLGEQILRITADYTGKREQFGHPVATFQAVAVQAADRYVDLRAMEVTLWQAAWRIGRPEGDGPGTDAEVDPGTAGGAEAGTANGADAGRIPLAADLATAKVWSAEGVRGIAATAQHLHGGMGADLDYPLHRYHAWAKHLELFLGPAPAYEQEIGDILAEHQL</sequence>
<evidence type="ECO:0000313" key="10">
    <source>
        <dbReference type="Proteomes" id="UP001592531"/>
    </source>
</evidence>
<dbReference type="Proteomes" id="UP001592531">
    <property type="component" value="Unassembled WGS sequence"/>
</dbReference>
<evidence type="ECO:0000256" key="1">
    <source>
        <dbReference type="ARBA" id="ARBA00001974"/>
    </source>
</evidence>
<dbReference type="PANTHER" id="PTHR43884">
    <property type="entry name" value="ACYL-COA DEHYDROGENASE"/>
    <property type="match status" value="1"/>
</dbReference>
<dbReference type="InterPro" id="IPR013786">
    <property type="entry name" value="AcylCoA_DH/ox_N"/>
</dbReference>
<keyword evidence="3" id="KW-0285">Flavoprotein</keyword>
<dbReference type="Gene3D" id="2.40.110.10">
    <property type="entry name" value="Butyryl-CoA Dehydrogenase, subunit A, domain 2"/>
    <property type="match status" value="1"/>
</dbReference>
<feature type="domain" description="Acyl-CoA dehydrogenase/oxidase C-terminal" evidence="7">
    <location>
        <begin position="327"/>
        <end position="390"/>
    </location>
</feature>
<comment type="similarity">
    <text evidence="2">Belongs to the acyl-CoA dehydrogenase family.</text>
</comment>
<keyword evidence="4" id="KW-0274">FAD</keyword>
<reference evidence="9 10" key="1">
    <citation type="submission" date="2024-09" db="EMBL/GenBank/DDBJ databases">
        <authorList>
            <person name="Lee S.D."/>
        </authorList>
    </citation>
    <scope>NUCLEOTIDE SEQUENCE [LARGE SCALE GENOMIC DNA]</scope>
    <source>
        <strain evidence="9 10">N8-3</strain>
    </source>
</reference>
<dbReference type="RefSeq" id="WP_380535946.1">
    <property type="nucleotide sequence ID" value="NZ_JBHFAB010000008.1"/>
</dbReference>
<dbReference type="Pfam" id="PF02771">
    <property type="entry name" value="Acyl-CoA_dh_N"/>
    <property type="match status" value="1"/>
</dbReference>
<dbReference type="InterPro" id="IPR036250">
    <property type="entry name" value="AcylCo_DH-like_C"/>
</dbReference>
<evidence type="ECO:0000259" key="7">
    <source>
        <dbReference type="Pfam" id="PF00441"/>
    </source>
</evidence>
<evidence type="ECO:0000256" key="4">
    <source>
        <dbReference type="ARBA" id="ARBA00022827"/>
    </source>
</evidence>
<dbReference type="InterPro" id="IPR009100">
    <property type="entry name" value="AcylCoA_DH/oxidase_NM_dom_sf"/>
</dbReference>
<protein>
    <submittedName>
        <fullName evidence="9">Acyl-CoA dehydrogenase family protein</fullName>
        <ecNumber evidence="9">1.-.-.-</ecNumber>
    </submittedName>
</protein>
<comment type="cofactor">
    <cofactor evidence="1">
        <name>FAD</name>
        <dbReference type="ChEBI" id="CHEBI:57692"/>
    </cofactor>
</comment>
<evidence type="ECO:0000313" key="9">
    <source>
        <dbReference type="EMBL" id="MFC1417656.1"/>
    </source>
</evidence>
<feature type="region of interest" description="Disordered" evidence="6">
    <location>
        <begin position="302"/>
        <end position="327"/>
    </location>
</feature>
<dbReference type="PANTHER" id="PTHR43884:SF20">
    <property type="entry name" value="ACYL-COA DEHYDROGENASE FADE28"/>
    <property type="match status" value="1"/>
</dbReference>
<proteinExistence type="inferred from homology"/>
<evidence type="ECO:0000256" key="5">
    <source>
        <dbReference type="ARBA" id="ARBA00023002"/>
    </source>
</evidence>
<dbReference type="InterPro" id="IPR037069">
    <property type="entry name" value="AcylCoA_DH/ox_N_sf"/>
</dbReference>
<accession>A0ABV6VVC4</accession>
<dbReference type="GO" id="GO:0016491">
    <property type="term" value="F:oxidoreductase activity"/>
    <property type="evidence" value="ECO:0007669"/>
    <property type="project" value="UniProtKB-KW"/>
</dbReference>
<evidence type="ECO:0000256" key="3">
    <source>
        <dbReference type="ARBA" id="ARBA00022630"/>
    </source>
</evidence>
<dbReference type="SUPFAM" id="SSF56645">
    <property type="entry name" value="Acyl-CoA dehydrogenase NM domain-like"/>
    <property type="match status" value="1"/>
</dbReference>
<dbReference type="InterPro" id="IPR009075">
    <property type="entry name" value="AcylCo_DH/oxidase_C"/>
</dbReference>
<dbReference type="Gene3D" id="1.20.140.10">
    <property type="entry name" value="Butyryl-CoA Dehydrogenase, subunit A, domain 3"/>
    <property type="match status" value="1"/>
</dbReference>
<dbReference type="EMBL" id="JBHFAB010000008">
    <property type="protein sequence ID" value="MFC1417656.1"/>
    <property type="molecule type" value="Genomic_DNA"/>
</dbReference>
<dbReference type="InterPro" id="IPR046373">
    <property type="entry name" value="Acyl-CoA_Oxase/DH_mid-dom_sf"/>
</dbReference>
<dbReference type="Gene3D" id="1.10.540.10">
    <property type="entry name" value="Acyl-CoA dehydrogenase/oxidase, N-terminal domain"/>
    <property type="match status" value="1"/>
</dbReference>
<dbReference type="SUPFAM" id="SSF47203">
    <property type="entry name" value="Acyl-CoA dehydrogenase C-terminal domain-like"/>
    <property type="match status" value="1"/>
</dbReference>
<dbReference type="Pfam" id="PF00441">
    <property type="entry name" value="Acyl-CoA_dh_1"/>
    <property type="match status" value="2"/>
</dbReference>
<evidence type="ECO:0000256" key="6">
    <source>
        <dbReference type="SAM" id="MobiDB-lite"/>
    </source>
</evidence>
<feature type="domain" description="Acyl-CoA dehydrogenase/oxidase C-terminal" evidence="7">
    <location>
        <begin position="240"/>
        <end position="303"/>
    </location>
</feature>
<gene>
    <name evidence="9" type="ORF">ACEZDE_13500</name>
</gene>